<organism evidence="4">
    <name type="scientific">Brugia timori</name>
    <dbReference type="NCBI Taxonomy" id="42155"/>
    <lineage>
        <taxon>Eukaryota</taxon>
        <taxon>Metazoa</taxon>
        <taxon>Ecdysozoa</taxon>
        <taxon>Nematoda</taxon>
        <taxon>Chromadorea</taxon>
        <taxon>Rhabditida</taxon>
        <taxon>Spirurina</taxon>
        <taxon>Spiruromorpha</taxon>
        <taxon>Filarioidea</taxon>
        <taxon>Onchocercidae</taxon>
        <taxon>Brugia</taxon>
    </lineage>
</organism>
<proteinExistence type="predicted"/>
<dbReference type="AlphaFoldDB" id="A0A0R3QI17"/>
<dbReference type="Proteomes" id="UP000280834">
    <property type="component" value="Unassembled WGS sequence"/>
</dbReference>
<reference evidence="4" key="1">
    <citation type="submission" date="2017-02" db="UniProtKB">
        <authorList>
            <consortium name="WormBaseParasite"/>
        </authorList>
    </citation>
    <scope>IDENTIFICATION</scope>
</reference>
<keyword evidence="1" id="KW-0812">Transmembrane</keyword>
<gene>
    <name evidence="2" type="ORF">BTMF_LOCUS5298</name>
</gene>
<keyword evidence="3" id="KW-1185">Reference proteome</keyword>
<keyword evidence="1" id="KW-0472">Membrane</keyword>
<accession>A0A0R3QI17</accession>
<evidence type="ECO:0000313" key="4">
    <source>
        <dbReference type="WBParaSite" id="BTMF_0000604301-mRNA-1"/>
    </source>
</evidence>
<sequence length="90" mass="10412">MEDVTVLNIFQHQIYKDKISNNKNIGLKCYHIDNDSYLLIALKHCRIISSVKIWFADAIFAGKVLSKFLSLILQFINYTFILSFLVLTAN</sequence>
<evidence type="ECO:0000313" key="2">
    <source>
        <dbReference type="EMBL" id="VDO17939.1"/>
    </source>
</evidence>
<reference evidence="2 3" key="2">
    <citation type="submission" date="2018-11" db="EMBL/GenBank/DDBJ databases">
        <authorList>
            <consortium name="Pathogen Informatics"/>
        </authorList>
    </citation>
    <scope>NUCLEOTIDE SEQUENCE [LARGE SCALE GENOMIC DNA]</scope>
</reference>
<feature type="transmembrane region" description="Helical" evidence="1">
    <location>
        <begin position="68"/>
        <end position="89"/>
    </location>
</feature>
<dbReference type="WBParaSite" id="BTMF_0000604301-mRNA-1">
    <property type="protein sequence ID" value="BTMF_0000604301-mRNA-1"/>
    <property type="gene ID" value="BTMF_0000604301"/>
</dbReference>
<name>A0A0R3QI17_9BILA</name>
<evidence type="ECO:0000256" key="1">
    <source>
        <dbReference type="SAM" id="Phobius"/>
    </source>
</evidence>
<protein>
    <submittedName>
        <fullName evidence="2 4">Uncharacterized protein</fullName>
    </submittedName>
</protein>
<evidence type="ECO:0000313" key="3">
    <source>
        <dbReference type="Proteomes" id="UP000280834"/>
    </source>
</evidence>
<dbReference type="EMBL" id="UZAG01005624">
    <property type="protein sequence ID" value="VDO17939.1"/>
    <property type="molecule type" value="Genomic_DNA"/>
</dbReference>
<keyword evidence="1" id="KW-1133">Transmembrane helix</keyword>
<dbReference type="STRING" id="42155.A0A0R3QI17"/>